<dbReference type="AlphaFoldDB" id="A0A3S3PJB5"/>
<evidence type="ECO:0000313" key="4">
    <source>
        <dbReference type="EMBL" id="RWS02497.1"/>
    </source>
</evidence>
<dbReference type="InterPro" id="IPR011705">
    <property type="entry name" value="BACK"/>
</dbReference>
<dbReference type="InterPro" id="IPR000210">
    <property type="entry name" value="BTB/POZ_dom"/>
</dbReference>
<dbReference type="EMBL" id="NCKU01007830">
    <property type="protein sequence ID" value="RWS02352.1"/>
    <property type="molecule type" value="Genomic_DNA"/>
</dbReference>
<sequence length="359" mass="42418">MSEINAKTSNLSKVGKVVSNFYLSEKFSDVYFMVEGEKFYAHRFILAASCKYFEKLLFWESNESKVKEIVLKCITKKLFKAVLQYIYNGFTETEDFTPIQLLSLMKLAHEYELVDLVQLSANKFKLDHFSYDNITKVFECAALLQNDSLLEKCWIFLECNSEEIVANLDLFSSFSFRMVSEIILRDTFYAKEIDIFKAIMAWNRVNQHPDFETILRNLRLNLISSEDFFTHIRPCNVFSDIQFLESTYSEKGIRKRTKCNVKCISSFRIPKDRSLLTQSNASHHILETTYELEEACEITCLYFNTKMALNCYVGLDQSELKQVYKWDDFDVKNYLNFERTRIKFIKFVGLEDMSNFRFY</sequence>
<evidence type="ECO:0000313" key="2">
    <source>
        <dbReference type="EMBL" id="RWS02352.1"/>
    </source>
</evidence>
<accession>A0A3S3PJB5</accession>
<dbReference type="Gene3D" id="1.25.40.420">
    <property type="match status" value="1"/>
</dbReference>
<feature type="domain" description="BTB" evidence="1">
    <location>
        <begin position="28"/>
        <end position="95"/>
    </location>
</feature>
<gene>
    <name evidence="4" type="ORF">B4U79_00564</name>
    <name evidence="3" type="ORF">B4U79_18494</name>
    <name evidence="2" type="ORF">B4U79_18495</name>
</gene>
<dbReference type="STRING" id="1965070.A0A3S3PJB5"/>
<dbReference type="EMBL" id="NCKU01007641">
    <property type="protein sequence ID" value="RWS02497.1"/>
    <property type="molecule type" value="Genomic_DNA"/>
</dbReference>
<dbReference type="SUPFAM" id="SSF54695">
    <property type="entry name" value="POZ domain"/>
    <property type="match status" value="1"/>
</dbReference>
<dbReference type="Proteomes" id="UP000285301">
    <property type="component" value="Unassembled WGS sequence"/>
</dbReference>
<dbReference type="Pfam" id="PF00651">
    <property type="entry name" value="BTB"/>
    <property type="match status" value="1"/>
</dbReference>
<comment type="caution">
    <text evidence="3">The sequence shown here is derived from an EMBL/GenBank/DDBJ whole genome shotgun (WGS) entry which is preliminary data.</text>
</comment>
<dbReference type="PROSITE" id="PS50097">
    <property type="entry name" value="BTB"/>
    <property type="match status" value="1"/>
</dbReference>
<reference evidence="3 5" key="1">
    <citation type="journal article" date="2018" name="Gigascience">
        <title>Genomes of trombidid mites reveal novel predicted allergens and laterally-transferred genes associated with secondary metabolism.</title>
        <authorList>
            <person name="Dong X."/>
            <person name="Chaisiri K."/>
            <person name="Xia D."/>
            <person name="Armstrong S.D."/>
            <person name="Fang Y."/>
            <person name="Donnelly M.J."/>
            <person name="Kadowaki T."/>
            <person name="McGarry J.W."/>
            <person name="Darby A.C."/>
            <person name="Makepeace B.L."/>
        </authorList>
    </citation>
    <scope>NUCLEOTIDE SEQUENCE [LARGE SCALE GENOMIC DNA]</scope>
    <source>
        <strain evidence="3">UoL-WK</strain>
    </source>
</reference>
<dbReference type="InterPro" id="IPR052407">
    <property type="entry name" value="BTB_POZ_domain_cont_9"/>
</dbReference>
<keyword evidence="5" id="KW-1185">Reference proteome</keyword>
<dbReference type="GO" id="GO:0005737">
    <property type="term" value="C:cytoplasm"/>
    <property type="evidence" value="ECO:0007669"/>
    <property type="project" value="TreeGrafter"/>
</dbReference>
<proteinExistence type="predicted"/>
<evidence type="ECO:0000313" key="3">
    <source>
        <dbReference type="EMBL" id="RWS02363.1"/>
    </source>
</evidence>
<reference evidence="3" key="2">
    <citation type="submission" date="2018-11" db="EMBL/GenBank/DDBJ databases">
        <title>Trombidioid mite genomics.</title>
        <authorList>
            <person name="Dong X."/>
        </authorList>
    </citation>
    <scope>NUCLEOTIDE SEQUENCE</scope>
    <source>
        <strain evidence="3">UoL-WK</strain>
    </source>
</reference>
<name>A0A3S3PJB5_9ACAR</name>
<dbReference type="EMBL" id="NCKU01007811">
    <property type="protein sequence ID" value="RWS02363.1"/>
    <property type="molecule type" value="Genomic_DNA"/>
</dbReference>
<dbReference type="OrthoDB" id="6476088at2759"/>
<dbReference type="PANTHER" id="PTHR46306:SF1">
    <property type="entry name" value="BTB_POZ DOMAIN-CONTAINING PROTEIN 9"/>
    <property type="match status" value="1"/>
</dbReference>
<dbReference type="PANTHER" id="PTHR46306">
    <property type="entry name" value="BTB/POZ DOMAIN-CONTAINING PROTEIN 9"/>
    <property type="match status" value="1"/>
</dbReference>
<dbReference type="SMART" id="SM00875">
    <property type="entry name" value="BACK"/>
    <property type="match status" value="1"/>
</dbReference>
<dbReference type="InterPro" id="IPR011333">
    <property type="entry name" value="SKP1/BTB/POZ_sf"/>
</dbReference>
<dbReference type="Gene3D" id="3.30.710.10">
    <property type="entry name" value="Potassium Channel Kv1.1, Chain A"/>
    <property type="match status" value="1"/>
</dbReference>
<dbReference type="SMART" id="SM00225">
    <property type="entry name" value="BTB"/>
    <property type="match status" value="1"/>
</dbReference>
<evidence type="ECO:0000259" key="1">
    <source>
        <dbReference type="PROSITE" id="PS50097"/>
    </source>
</evidence>
<protein>
    <submittedName>
        <fullName evidence="3">BTB/POZ domain-containing protein 9-like protein</fullName>
    </submittedName>
</protein>
<evidence type="ECO:0000313" key="5">
    <source>
        <dbReference type="Proteomes" id="UP000285301"/>
    </source>
</evidence>
<dbReference type="Pfam" id="PF07707">
    <property type="entry name" value="BACK"/>
    <property type="match status" value="1"/>
</dbReference>
<organism evidence="3 5">
    <name type="scientific">Dinothrombium tinctorium</name>
    <dbReference type="NCBI Taxonomy" id="1965070"/>
    <lineage>
        <taxon>Eukaryota</taxon>
        <taxon>Metazoa</taxon>
        <taxon>Ecdysozoa</taxon>
        <taxon>Arthropoda</taxon>
        <taxon>Chelicerata</taxon>
        <taxon>Arachnida</taxon>
        <taxon>Acari</taxon>
        <taxon>Acariformes</taxon>
        <taxon>Trombidiformes</taxon>
        <taxon>Prostigmata</taxon>
        <taxon>Anystina</taxon>
        <taxon>Parasitengona</taxon>
        <taxon>Trombidioidea</taxon>
        <taxon>Trombidiidae</taxon>
        <taxon>Dinothrombium</taxon>
    </lineage>
</organism>